<name>A0ABP0GJ59_CLALP</name>
<feature type="coiled-coil region" evidence="7">
    <location>
        <begin position="511"/>
        <end position="545"/>
    </location>
</feature>
<feature type="domain" description="C2H2-type" evidence="9">
    <location>
        <begin position="662"/>
        <end position="689"/>
    </location>
</feature>
<dbReference type="Gene3D" id="3.30.160.60">
    <property type="entry name" value="Classic Zinc Finger"/>
    <property type="match status" value="6"/>
</dbReference>
<organism evidence="10 11">
    <name type="scientific">Clavelina lepadiformis</name>
    <name type="common">Light-bulb sea squirt</name>
    <name type="synonym">Ascidia lepadiformis</name>
    <dbReference type="NCBI Taxonomy" id="159417"/>
    <lineage>
        <taxon>Eukaryota</taxon>
        <taxon>Metazoa</taxon>
        <taxon>Chordata</taxon>
        <taxon>Tunicata</taxon>
        <taxon>Ascidiacea</taxon>
        <taxon>Aplousobranchia</taxon>
        <taxon>Clavelinidae</taxon>
        <taxon>Clavelina</taxon>
    </lineage>
</organism>
<evidence type="ECO:0000256" key="3">
    <source>
        <dbReference type="ARBA" id="ARBA00022771"/>
    </source>
</evidence>
<accession>A0ABP0GJ59</accession>
<dbReference type="PROSITE" id="PS00028">
    <property type="entry name" value="ZINC_FINGER_C2H2_1"/>
    <property type="match status" value="5"/>
</dbReference>
<gene>
    <name evidence="10" type="ORF">CVLEPA_LOCUS24352</name>
</gene>
<evidence type="ECO:0000256" key="7">
    <source>
        <dbReference type="SAM" id="Coils"/>
    </source>
</evidence>
<dbReference type="Pfam" id="PF00096">
    <property type="entry name" value="zf-C2H2"/>
    <property type="match status" value="4"/>
</dbReference>
<feature type="compositionally biased region" description="Basic and acidic residues" evidence="8">
    <location>
        <begin position="597"/>
        <end position="623"/>
    </location>
</feature>
<evidence type="ECO:0000313" key="10">
    <source>
        <dbReference type="EMBL" id="CAK8691587.1"/>
    </source>
</evidence>
<evidence type="ECO:0000256" key="5">
    <source>
        <dbReference type="ARBA" id="ARBA00023242"/>
    </source>
</evidence>
<evidence type="ECO:0000259" key="9">
    <source>
        <dbReference type="PROSITE" id="PS50157"/>
    </source>
</evidence>
<comment type="caution">
    <text evidence="10">The sequence shown here is derived from an EMBL/GenBank/DDBJ whole genome shotgun (WGS) entry which is preliminary data.</text>
</comment>
<keyword evidence="5" id="KW-0539">Nucleus</keyword>
<keyword evidence="4" id="KW-0862">Zinc</keyword>
<evidence type="ECO:0000256" key="8">
    <source>
        <dbReference type="SAM" id="MobiDB-lite"/>
    </source>
</evidence>
<dbReference type="SMART" id="SM00355">
    <property type="entry name" value="ZnF_C2H2"/>
    <property type="match status" value="6"/>
</dbReference>
<keyword evidence="3 6" id="KW-0863">Zinc-finger</keyword>
<evidence type="ECO:0000256" key="6">
    <source>
        <dbReference type="PROSITE-ProRule" id="PRU00042"/>
    </source>
</evidence>
<evidence type="ECO:0000256" key="2">
    <source>
        <dbReference type="ARBA" id="ARBA00022737"/>
    </source>
</evidence>
<dbReference type="InterPro" id="IPR050527">
    <property type="entry name" value="Snail/Krueppel_Znf"/>
</dbReference>
<keyword evidence="7" id="KW-0175">Coiled coil</keyword>
<evidence type="ECO:0000256" key="1">
    <source>
        <dbReference type="ARBA" id="ARBA00022723"/>
    </source>
</evidence>
<dbReference type="PANTHER" id="PTHR24388">
    <property type="entry name" value="ZINC FINGER PROTEIN"/>
    <property type="match status" value="1"/>
</dbReference>
<dbReference type="SUPFAM" id="SSF57667">
    <property type="entry name" value="beta-beta-alpha zinc fingers"/>
    <property type="match status" value="4"/>
</dbReference>
<evidence type="ECO:0000256" key="4">
    <source>
        <dbReference type="ARBA" id="ARBA00022833"/>
    </source>
</evidence>
<feature type="domain" description="C2H2-type" evidence="9">
    <location>
        <begin position="690"/>
        <end position="717"/>
    </location>
</feature>
<proteinExistence type="predicted"/>
<dbReference type="PANTHER" id="PTHR24388:SF104">
    <property type="entry name" value="AT-RICH BINDING PROTEIN-RELATED"/>
    <property type="match status" value="1"/>
</dbReference>
<keyword evidence="11" id="KW-1185">Reference proteome</keyword>
<feature type="domain" description="C2H2-type" evidence="9">
    <location>
        <begin position="746"/>
        <end position="773"/>
    </location>
</feature>
<reference evidence="10 11" key="1">
    <citation type="submission" date="2024-02" db="EMBL/GenBank/DDBJ databases">
        <authorList>
            <person name="Daric V."/>
            <person name="Darras S."/>
        </authorList>
    </citation>
    <scope>NUCLEOTIDE SEQUENCE [LARGE SCALE GENOMIC DNA]</scope>
</reference>
<dbReference type="InterPro" id="IPR036236">
    <property type="entry name" value="Znf_C2H2_sf"/>
</dbReference>
<feature type="domain" description="C2H2-type" evidence="9">
    <location>
        <begin position="257"/>
        <end position="284"/>
    </location>
</feature>
<protein>
    <recommendedName>
        <fullName evidence="9">C2H2-type domain-containing protein</fullName>
    </recommendedName>
</protein>
<feature type="region of interest" description="Disordered" evidence="8">
    <location>
        <begin position="567"/>
        <end position="623"/>
    </location>
</feature>
<evidence type="ECO:0000313" key="11">
    <source>
        <dbReference type="Proteomes" id="UP001642483"/>
    </source>
</evidence>
<keyword evidence="2" id="KW-0677">Repeat</keyword>
<dbReference type="PROSITE" id="PS50157">
    <property type="entry name" value="ZINC_FINGER_C2H2_2"/>
    <property type="match status" value="5"/>
</dbReference>
<dbReference type="EMBL" id="CAWYQH010000119">
    <property type="protein sequence ID" value="CAK8691587.1"/>
    <property type="molecule type" value="Genomic_DNA"/>
</dbReference>
<dbReference type="InterPro" id="IPR013087">
    <property type="entry name" value="Znf_C2H2_type"/>
</dbReference>
<sequence>MECHPDNIHVDFLLRAISDLILQEFKSMRQDMQIEFAQLKVNMEDIVSKILAETKNAEIINRAIPIKKTSQALNVASDIGICIKEVYSENASVLPLLGAIKEEPLLLQHREVSEMDDPSMSMSNKFSHQSEVEVNAVVKTADPQTCIGEDHSEKALTYPQFHVIKEEPLSLHKYAVSQTEMDDPSLSISNKFVPQSNIAVNSTIKIVNQQSCVARNSDEECSDSMQMFLNKSTANERINACKDDAQLPVGNNKEKHFSCNFCDKSFKCKTNLKVHLRTHTERLETDLIQNQVDGNGATMTIRHLFLQEIKSIKEEFLLDEEQEGLQQFYFKKSETFPKHVGENLSENFENNFYTSLSRSGVSDVSSNASGIDDYSVNDGFLSDQESKSFENATSKEPCASSGLENFQGPINQKGLTGICCRETVTKVGCMNKACLQKPLHLSSKTTRGQYTCEICGEKQHCCQFCCDSFGRDHDHDQKPIQKVFLSKYGTLIAGVQVDNDVIMKAIGNLILRELKSIRKDIKKEFIKMEEKIEELNLKQLKAETNKKMPLTKTTNEPSLDILCLSHGNQQHPVMPDPHTLSRIPASRPNSASPDPKCGQKEKFSTDSCEVKSKSNQDKKESAKKNLRLSFGKADLVAEMQCKLLEESETPLKYNETMNDEKLICDVCDKSFLKRRYLSIHKQLHSTIKPYTCKYCEKSFPHKYRLNRHLLTHTGDKPWPCVTCGQRFREEYKVKRHLRIHTKEMPIQCPICPKRLSSGTCLKTHMRYHNGEKPWICEICEKRFRSKFSLARHQVNW</sequence>
<feature type="domain" description="C2H2-type" evidence="9">
    <location>
        <begin position="718"/>
        <end position="745"/>
    </location>
</feature>
<keyword evidence="1" id="KW-0479">Metal-binding</keyword>
<dbReference type="Proteomes" id="UP001642483">
    <property type="component" value="Unassembled WGS sequence"/>
</dbReference>